<keyword evidence="2" id="KW-1185">Reference proteome</keyword>
<organism evidence="1 2">
    <name type="scientific">Arabis nemorensis</name>
    <dbReference type="NCBI Taxonomy" id="586526"/>
    <lineage>
        <taxon>Eukaryota</taxon>
        <taxon>Viridiplantae</taxon>
        <taxon>Streptophyta</taxon>
        <taxon>Embryophyta</taxon>
        <taxon>Tracheophyta</taxon>
        <taxon>Spermatophyta</taxon>
        <taxon>Magnoliopsida</taxon>
        <taxon>eudicotyledons</taxon>
        <taxon>Gunneridae</taxon>
        <taxon>Pentapetalae</taxon>
        <taxon>rosids</taxon>
        <taxon>malvids</taxon>
        <taxon>Brassicales</taxon>
        <taxon>Brassicaceae</taxon>
        <taxon>Arabideae</taxon>
        <taxon>Arabis</taxon>
    </lineage>
</organism>
<gene>
    <name evidence="1" type="ORF">ANE_LOCUS25074</name>
</gene>
<protein>
    <submittedName>
        <fullName evidence="1">Uncharacterized protein</fullName>
    </submittedName>
</protein>
<sequence>MSPSDRALLHLVADTSPRRRCHLVDRTLIHLAAPSLPSLRDTSSIDHLSGII</sequence>
<comment type="caution">
    <text evidence="1">The sequence shown here is derived from an EMBL/GenBank/DDBJ whole genome shotgun (WGS) entry which is preliminary data.</text>
</comment>
<name>A0A565CLN9_9BRAS</name>
<reference evidence="1" key="1">
    <citation type="submission" date="2019-07" db="EMBL/GenBank/DDBJ databases">
        <authorList>
            <person name="Dittberner H."/>
        </authorList>
    </citation>
    <scope>NUCLEOTIDE SEQUENCE [LARGE SCALE GENOMIC DNA]</scope>
</reference>
<dbReference type="EMBL" id="CABITT030000008">
    <property type="protein sequence ID" value="VVB14630.1"/>
    <property type="molecule type" value="Genomic_DNA"/>
</dbReference>
<evidence type="ECO:0000313" key="1">
    <source>
        <dbReference type="EMBL" id="VVB14630.1"/>
    </source>
</evidence>
<accession>A0A565CLN9</accession>
<evidence type="ECO:0000313" key="2">
    <source>
        <dbReference type="Proteomes" id="UP000489600"/>
    </source>
</evidence>
<proteinExistence type="predicted"/>
<dbReference type="Proteomes" id="UP000489600">
    <property type="component" value="Unassembled WGS sequence"/>
</dbReference>
<dbReference type="AlphaFoldDB" id="A0A565CLN9"/>